<feature type="compositionally biased region" description="Polar residues" evidence="1">
    <location>
        <begin position="107"/>
        <end position="126"/>
    </location>
</feature>
<proteinExistence type="predicted"/>
<dbReference type="Pfam" id="PF13340">
    <property type="entry name" value="DUF4096"/>
    <property type="match status" value="1"/>
</dbReference>
<accession>A0A922NXN7</accession>
<evidence type="ECO:0000313" key="4">
    <source>
        <dbReference type="EMBL" id="KEQ03279.1"/>
    </source>
</evidence>
<dbReference type="GO" id="GO:0004803">
    <property type="term" value="F:transposase activity"/>
    <property type="evidence" value="ECO:0007669"/>
    <property type="project" value="InterPro"/>
</dbReference>
<evidence type="ECO:0000256" key="1">
    <source>
        <dbReference type="SAM" id="MobiDB-lite"/>
    </source>
</evidence>
<comment type="caution">
    <text evidence="4">The sequence shown here is derived from an EMBL/GenBank/DDBJ whole genome shotgun (WGS) entry which is preliminary data.</text>
</comment>
<evidence type="ECO:0000259" key="3">
    <source>
        <dbReference type="Pfam" id="PF13340"/>
    </source>
</evidence>
<evidence type="ECO:0000259" key="2">
    <source>
        <dbReference type="Pfam" id="PF01609"/>
    </source>
</evidence>
<dbReference type="OrthoDB" id="9798237at2"/>
<dbReference type="InterPro" id="IPR002559">
    <property type="entry name" value="Transposase_11"/>
</dbReference>
<dbReference type="Proteomes" id="UP000052167">
    <property type="component" value="Unassembled WGS sequence"/>
</dbReference>
<organism evidence="4 5">
    <name type="scientific">Pseudorhizobium pelagicum</name>
    <dbReference type="NCBI Taxonomy" id="1509405"/>
    <lineage>
        <taxon>Bacteria</taxon>
        <taxon>Pseudomonadati</taxon>
        <taxon>Pseudomonadota</taxon>
        <taxon>Alphaproteobacteria</taxon>
        <taxon>Hyphomicrobiales</taxon>
        <taxon>Rhizobiaceae</taxon>
        <taxon>Rhizobium/Agrobacterium group</taxon>
        <taxon>Pseudorhizobium</taxon>
    </lineage>
</organism>
<dbReference type="InterPro" id="IPR025161">
    <property type="entry name" value="IS402-like_dom"/>
</dbReference>
<dbReference type="GO" id="GO:0006313">
    <property type="term" value="P:DNA transposition"/>
    <property type="evidence" value="ECO:0007669"/>
    <property type="project" value="InterPro"/>
</dbReference>
<dbReference type="NCBIfam" id="NF033580">
    <property type="entry name" value="transpos_IS5_3"/>
    <property type="match status" value="1"/>
</dbReference>
<dbReference type="PANTHER" id="PTHR30007:SF0">
    <property type="entry name" value="TRANSPOSASE"/>
    <property type="match status" value="1"/>
</dbReference>
<name>A0A922NXN7_9HYPH</name>
<protein>
    <submittedName>
        <fullName evidence="4">Transposase</fullName>
    </submittedName>
</protein>
<gene>
    <name evidence="4" type="ORF">GV68_17240</name>
</gene>
<dbReference type="Pfam" id="PF01609">
    <property type="entry name" value="DDE_Tnp_1"/>
    <property type="match status" value="1"/>
</dbReference>
<feature type="region of interest" description="Disordered" evidence="1">
    <location>
        <begin position="104"/>
        <end position="139"/>
    </location>
</feature>
<reference evidence="4 5" key="1">
    <citation type="submission" date="2014-06" db="EMBL/GenBank/DDBJ databases">
        <title>Rhizobium pelagicum/R2-400B4.</title>
        <authorList>
            <person name="Kimes N.E."/>
            <person name="Lopez-Perez M."/>
        </authorList>
    </citation>
    <scope>NUCLEOTIDE SEQUENCE [LARGE SCALE GENOMIC DNA]</scope>
    <source>
        <strain evidence="4 5">R2-400B4</strain>
    </source>
</reference>
<dbReference type="EMBL" id="JOKJ01000035">
    <property type="protein sequence ID" value="KEQ03279.1"/>
    <property type="molecule type" value="Genomic_DNA"/>
</dbReference>
<feature type="domain" description="Transposase IS4-like" evidence="2">
    <location>
        <begin position="111"/>
        <end position="257"/>
    </location>
</feature>
<feature type="domain" description="Insertion element IS402-like" evidence="3">
    <location>
        <begin position="21"/>
        <end position="93"/>
    </location>
</feature>
<dbReference type="AlphaFoldDB" id="A0A922NXN7"/>
<dbReference type="GO" id="GO:0003677">
    <property type="term" value="F:DNA binding"/>
    <property type="evidence" value="ECO:0007669"/>
    <property type="project" value="InterPro"/>
</dbReference>
<sequence length="270" mass="31070">MWNPTTQRQYSRNQPRYETDLTDAEWAVIASLLPQPSQRGRKPAWPLREIINAIFYVLRGEIPWRLIPKDLPPKSTVFGYFCRWRDTGVFTRINHRLVMMDREQTRRQASPSAAVLDSQSVKTTESGGPRGYDAGKKIKGRKRQAMVDMDGRALVLDPQPADVQDRDGAIPVLRLSRKSFPFVAKAFADMGYSGDRPQNATLVEVEIVRKPKDQVGFAVHPKRWVVERFFAWISRNRRLWKDPEATIKSAKAFLYAASIMTLVRRIGRRS</sequence>
<dbReference type="RefSeq" id="WP_037169374.1">
    <property type="nucleotide sequence ID" value="NZ_JOKI01000036.1"/>
</dbReference>
<keyword evidence="5" id="KW-1185">Reference proteome</keyword>
<evidence type="ECO:0000313" key="5">
    <source>
        <dbReference type="Proteomes" id="UP000052167"/>
    </source>
</evidence>
<dbReference type="PANTHER" id="PTHR30007">
    <property type="entry name" value="PHP DOMAIN PROTEIN"/>
    <property type="match status" value="1"/>
</dbReference>